<feature type="region of interest" description="Disordered" evidence="1">
    <location>
        <begin position="1"/>
        <end position="29"/>
    </location>
</feature>
<evidence type="ECO:0000256" key="1">
    <source>
        <dbReference type="SAM" id="MobiDB-lite"/>
    </source>
</evidence>
<reference evidence="2 3" key="1">
    <citation type="submission" date="2021-07" db="EMBL/GenBank/DDBJ databases">
        <title>Hymenobacter profundi sp. nov., isolated from deep-sea water.</title>
        <authorList>
            <person name="Kim M.K."/>
        </authorList>
    </citation>
    <scope>NUCLEOTIDE SEQUENCE [LARGE SCALE GENOMIC DNA]</scope>
    <source>
        <strain evidence="2 3">M2</strain>
    </source>
</reference>
<comment type="caution">
    <text evidence="2">The sequence shown here is derived from an EMBL/GenBank/DDBJ whole genome shotgun (WGS) entry which is preliminary data.</text>
</comment>
<keyword evidence="3" id="KW-1185">Reference proteome</keyword>
<dbReference type="Pfam" id="PF08889">
    <property type="entry name" value="WbqC"/>
    <property type="match status" value="1"/>
</dbReference>
<protein>
    <submittedName>
        <fullName evidence="2">WbqC family protein</fullName>
    </submittedName>
</protein>
<proteinExistence type="predicted"/>
<dbReference type="InterPro" id="IPR014985">
    <property type="entry name" value="WbqC"/>
</dbReference>
<organism evidence="2 3">
    <name type="scientific">Hymenobacter profundi</name>
    <dbReference type="NCBI Taxonomy" id="1982110"/>
    <lineage>
        <taxon>Bacteria</taxon>
        <taxon>Pseudomonadati</taxon>
        <taxon>Bacteroidota</taxon>
        <taxon>Cytophagia</taxon>
        <taxon>Cytophagales</taxon>
        <taxon>Hymenobacteraceae</taxon>
        <taxon>Hymenobacter</taxon>
    </lineage>
</organism>
<dbReference type="Proteomes" id="UP000826188">
    <property type="component" value="Unassembled WGS sequence"/>
</dbReference>
<evidence type="ECO:0000313" key="2">
    <source>
        <dbReference type="EMBL" id="MBW3129550.1"/>
    </source>
</evidence>
<name>A0ABS6X196_9BACT</name>
<sequence>MRYIEQQLGRGGLHSGRQKDKKEAEENTHRVSLAGKGSRFGAGWIVEQQKSAALCPTLLNKLASSPVVIFESQYNPPIAFFAELVGQDTLLLEAHDHYRKQTYRNRCLILTAQGVKPLTVPVVDGNRSEKISTAAIEIDYRQNWVHQHWRTLQTAYGGTPYFEYYADYLHDIYYQRPTLLFDLNTQLLRFYLRCLRLRLHVELTQEYLSSHPVTSDSALLDRRDWLTPKAAVADQPDRTSGPAYPQTFGVQFVPNLSILDLLFMQGPAAGAFLT</sequence>
<gene>
    <name evidence="2" type="ORF">KYK14_13390</name>
</gene>
<feature type="compositionally biased region" description="Basic and acidic residues" evidence="1">
    <location>
        <begin position="17"/>
        <end position="29"/>
    </location>
</feature>
<accession>A0ABS6X196</accession>
<evidence type="ECO:0000313" key="3">
    <source>
        <dbReference type="Proteomes" id="UP000826188"/>
    </source>
</evidence>
<dbReference type="EMBL" id="JAHWGL010000055">
    <property type="protein sequence ID" value="MBW3129550.1"/>
    <property type="molecule type" value="Genomic_DNA"/>
</dbReference>